<keyword evidence="3" id="KW-1185">Reference proteome</keyword>
<proteinExistence type="predicted"/>
<evidence type="ECO:0000313" key="3">
    <source>
        <dbReference type="Proteomes" id="UP001500420"/>
    </source>
</evidence>
<dbReference type="Pfam" id="PF13610">
    <property type="entry name" value="DDE_Tnp_IS240"/>
    <property type="match status" value="1"/>
</dbReference>
<protein>
    <recommendedName>
        <fullName evidence="1">DDE domain-containing protein</fullName>
    </recommendedName>
</protein>
<feature type="domain" description="DDE" evidence="1">
    <location>
        <begin position="82"/>
        <end position="173"/>
    </location>
</feature>
<dbReference type="SUPFAM" id="SSF53098">
    <property type="entry name" value="Ribonuclease H-like"/>
    <property type="match status" value="1"/>
</dbReference>
<accession>A0AAV3TDD8</accession>
<evidence type="ECO:0000259" key="1">
    <source>
        <dbReference type="Pfam" id="PF13610"/>
    </source>
</evidence>
<dbReference type="InterPro" id="IPR032874">
    <property type="entry name" value="DDE_dom"/>
</dbReference>
<organism evidence="2 3">
    <name type="scientific">Natronoarchaeum mannanilyticum</name>
    <dbReference type="NCBI Taxonomy" id="926360"/>
    <lineage>
        <taxon>Archaea</taxon>
        <taxon>Methanobacteriati</taxon>
        <taxon>Methanobacteriota</taxon>
        <taxon>Stenosarchaea group</taxon>
        <taxon>Halobacteria</taxon>
        <taxon>Halobacteriales</taxon>
        <taxon>Natronoarchaeaceae</taxon>
    </lineage>
</organism>
<comment type="caution">
    <text evidence="2">The sequence shown here is derived from an EMBL/GenBank/DDBJ whole genome shotgun (WGS) entry which is preliminary data.</text>
</comment>
<dbReference type="InterPro" id="IPR047930">
    <property type="entry name" value="Transpos_IS6"/>
</dbReference>
<dbReference type="PANTHER" id="PTHR39967:SF1">
    <property type="entry name" value="ISH14-TYPE TRANSPOSASE HSIRS44"/>
    <property type="match status" value="1"/>
</dbReference>
<dbReference type="InterPro" id="IPR012337">
    <property type="entry name" value="RNaseH-like_sf"/>
</dbReference>
<sequence>MPLSDLLKESFATDDLECWQRERTPTPVRAFGVRLTAAGLSIRETTAVLRLLGVDRSHGAVWQWIHRLADSLADPPTATPSRVAVDELAVRINGELHWLYAAIDTDTKLVLGAELFEHRGTDAATAFLRSLDRKHEFTDTVFLVDDYGYLTALARLDLSGRLDYSFRNHIEKWFQTLRMRIDRFHASWVGSRASAQQWLAVFVKYYNRQRPHQALNHRTPAEEVLN</sequence>
<name>A0AAV3TDD8_9EURY</name>
<dbReference type="NCBIfam" id="NF033587">
    <property type="entry name" value="transpos_IS6"/>
    <property type="match status" value="1"/>
</dbReference>
<evidence type="ECO:0000313" key="2">
    <source>
        <dbReference type="EMBL" id="GAA0682069.1"/>
    </source>
</evidence>
<dbReference type="EMBL" id="BAAADV010000008">
    <property type="protein sequence ID" value="GAA0682069.1"/>
    <property type="molecule type" value="Genomic_DNA"/>
</dbReference>
<dbReference type="AlphaFoldDB" id="A0AAV3TDD8"/>
<dbReference type="Proteomes" id="UP001500420">
    <property type="component" value="Unassembled WGS sequence"/>
</dbReference>
<reference evidence="2 3" key="1">
    <citation type="journal article" date="2019" name="Int. J. Syst. Evol. Microbiol.">
        <title>The Global Catalogue of Microorganisms (GCM) 10K type strain sequencing project: providing services to taxonomists for standard genome sequencing and annotation.</title>
        <authorList>
            <consortium name="The Broad Institute Genomics Platform"/>
            <consortium name="The Broad Institute Genome Sequencing Center for Infectious Disease"/>
            <person name="Wu L."/>
            <person name="Ma J."/>
        </authorList>
    </citation>
    <scope>NUCLEOTIDE SEQUENCE [LARGE SCALE GENOMIC DNA]</scope>
    <source>
        <strain evidence="2 3">JCM 16328</strain>
    </source>
</reference>
<dbReference type="RefSeq" id="WP_343775621.1">
    <property type="nucleotide sequence ID" value="NZ_BAAADV010000008.1"/>
</dbReference>
<gene>
    <name evidence="2" type="ORF">GCM10009020_34020</name>
</gene>
<dbReference type="PANTHER" id="PTHR39967">
    <property type="match status" value="1"/>
</dbReference>